<reference evidence="2" key="1">
    <citation type="submission" date="2023-03" db="EMBL/GenBank/DDBJ databases">
        <title>Massive genome expansion in bonnet fungi (Mycena s.s.) driven by repeated elements and novel gene families across ecological guilds.</title>
        <authorList>
            <consortium name="Lawrence Berkeley National Laboratory"/>
            <person name="Harder C.B."/>
            <person name="Miyauchi S."/>
            <person name="Viragh M."/>
            <person name="Kuo A."/>
            <person name="Thoen E."/>
            <person name="Andreopoulos B."/>
            <person name="Lu D."/>
            <person name="Skrede I."/>
            <person name="Drula E."/>
            <person name="Henrissat B."/>
            <person name="Morin E."/>
            <person name="Kohler A."/>
            <person name="Barry K."/>
            <person name="LaButti K."/>
            <person name="Morin E."/>
            <person name="Salamov A."/>
            <person name="Lipzen A."/>
            <person name="Mereny Z."/>
            <person name="Hegedus B."/>
            <person name="Baldrian P."/>
            <person name="Stursova M."/>
            <person name="Weitz H."/>
            <person name="Taylor A."/>
            <person name="Grigoriev I.V."/>
            <person name="Nagy L.G."/>
            <person name="Martin F."/>
            <person name="Kauserud H."/>
        </authorList>
    </citation>
    <scope>NUCLEOTIDE SEQUENCE</scope>
    <source>
        <strain evidence="2">CBHHK067</strain>
    </source>
</reference>
<sequence length="349" mass="38036">MLPTPDFHHEVSRDTEVVHQNPLRMAPLHFPPSPRGRAAIDRMGAHHRAFSHSPQPTYLGGLGTNLIPHHSHSNLGFVGGPSCSYDEPIGHFIPYESATAMEDYLDASLMVAQYLDLPTHCASIHQDSLNRSHALSGSSASSPEATDTAPSSSPRAEIFSTQSSSGDLLPDASSIDISLYSILTLAHPFVLTCHQPPPALPRSAAARRSLARSTSPALCALSGPNTDPSELRLLIPFRKPVDFAVPTPPHPPVQRNYALRQRSIPLPRTHLDARASFTATSASLFRRRAPSMRTRPTSTHPLPPLAFAGCGIQLFLGAIRVRRAPPITYPYSVPVFRYRPLTERLSIFS</sequence>
<feature type="compositionally biased region" description="Polar residues" evidence="1">
    <location>
        <begin position="148"/>
        <end position="166"/>
    </location>
</feature>
<dbReference type="EMBL" id="JARKIE010000172">
    <property type="protein sequence ID" value="KAJ7671783.1"/>
    <property type="molecule type" value="Genomic_DNA"/>
</dbReference>
<feature type="region of interest" description="Disordered" evidence="1">
    <location>
        <begin position="133"/>
        <end position="167"/>
    </location>
</feature>
<dbReference type="AlphaFoldDB" id="A0AAD7CZP3"/>
<evidence type="ECO:0000256" key="1">
    <source>
        <dbReference type="SAM" id="MobiDB-lite"/>
    </source>
</evidence>
<name>A0AAD7CZP3_MYCRO</name>
<evidence type="ECO:0000313" key="3">
    <source>
        <dbReference type="Proteomes" id="UP001221757"/>
    </source>
</evidence>
<proteinExistence type="predicted"/>
<comment type="caution">
    <text evidence="2">The sequence shown here is derived from an EMBL/GenBank/DDBJ whole genome shotgun (WGS) entry which is preliminary data.</text>
</comment>
<keyword evidence="3" id="KW-1185">Reference proteome</keyword>
<dbReference type="Proteomes" id="UP001221757">
    <property type="component" value="Unassembled WGS sequence"/>
</dbReference>
<feature type="compositionally biased region" description="Low complexity" evidence="1">
    <location>
        <begin position="133"/>
        <end position="145"/>
    </location>
</feature>
<organism evidence="2 3">
    <name type="scientific">Mycena rosella</name>
    <name type="common">Pink bonnet</name>
    <name type="synonym">Agaricus rosellus</name>
    <dbReference type="NCBI Taxonomy" id="1033263"/>
    <lineage>
        <taxon>Eukaryota</taxon>
        <taxon>Fungi</taxon>
        <taxon>Dikarya</taxon>
        <taxon>Basidiomycota</taxon>
        <taxon>Agaricomycotina</taxon>
        <taxon>Agaricomycetes</taxon>
        <taxon>Agaricomycetidae</taxon>
        <taxon>Agaricales</taxon>
        <taxon>Marasmiineae</taxon>
        <taxon>Mycenaceae</taxon>
        <taxon>Mycena</taxon>
    </lineage>
</organism>
<protein>
    <submittedName>
        <fullName evidence="2">Uncharacterized protein</fullName>
    </submittedName>
</protein>
<evidence type="ECO:0000313" key="2">
    <source>
        <dbReference type="EMBL" id="KAJ7671783.1"/>
    </source>
</evidence>
<gene>
    <name evidence="2" type="ORF">B0H17DRAFT_1208966</name>
</gene>
<accession>A0AAD7CZP3</accession>